<dbReference type="SUPFAM" id="SSF47954">
    <property type="entry name" value="Cyclin-like"/>
    <property type="match status" value="1"/>
</dbReference>
<feature type="compositionally biased region" description="Polar residues" evidence="2">
    <location>
        <begin position="223"/>
        <end position="245"/>
    </location>
</feature>
<name>A0A1S8X7Y6_OPIVI</name>
<dbReference type="PANTHER" id="PTHR10177">
    <property type="entry name" value="CYCLINS"/>
    <property type="match status" value="1"/>
</dbReference>
<dbReference type="AlphaFoldDB" id="A0A1S8X7Y6"/>
<dbReference type="SMART" id="SM00385">
    <property type="entry name" value="CYCLIN"/>
    <property type="match status" value="1"/>
</dbReference>
<dbReference type="Pfam" id="PF00134">
    <property type="entry name" value="Cyclin_N"/>
    <property type="match status" value="1"/>
</dbReference>
<feature type="domain" description="Cyclin-like" evidence="3">
    <location>
        <begin position="349"/>
        <end position="437"/>
    </location>
</feature>
<proteinExistence type="inferred from homology"/>
<accession>A0A1S8X7Y6</accession>
<organism evidence="4 5">
    <name type="scientific">Opisthorchis viverrini</name>
    <name type="common">Southeast Asian liver fluke</name>
    <dbReference type="NCBI Taxonomy" id="6198"/>
    <lineage>
        <taxon>Eukaryota</taxon>
        <taxon>Metazoa</taxon>
        <taxon>Spiralia</taxon>
        <taxon>Lophotrochozoa</taxon>
        <taxon>Platyhelminthes</taxon>
        <taxon>Trematoda</taxon>
        <taxon>Digenea</taxon>
        <taxon>Opisthorchiida</taxon>
        <taxon>Opisthorchiata</taxon>
        <taxon>Opisthorchiidae</taxon>
        <taxon>Opisthorchis</taxon>
    </lineage>
</organism>
<sequence>ESFSACNKVTNETIRSTCFDYKLQLGQRPCVATIGGYLLTPVSKKYEAMLPAVRHTLEKSSLSGYLLLKPHLMSSRAKPNCESLLRQLEIQPNSQTPGKYQGKADNFAVQSGFVLRRNQSTFREMAELLNPDSNIGHTRMPLRTNTAEVQRNSRCRFGQIRAPKRCIIEQKRGSHRVRRNQRVESANSDRGLSDGVGQDSQLLCDVRGEKSGDISVPRAGTHQDCSPSISPTSEPLSPSDQSASLNEHKRPRPEHQINPGDGLSSSAPTCLREPVSPVIMFGQIRSAPSGNRAGDFVCEQSLLNKEKFQYLLSKEALYHPNNAFLYYVNPEVEDKVDAALRNEAVHNLRFMHNAFFNLSTETFCKAVNLIDRFIVKVKVKPKYMACVATASYCAASKLCNGSSKERVDLPAPDTLVHVTRCGGNAADLLRMEEILASKLSHDLDGVNAFDFLRTFIETIIQAAPDAEQDTPSVTSANKSGTGGTAIEKGGNGSRMQLTQLIKRLMNRLEIALCSLEVYRFRPVCLALGILVHAGVKGLVPVATMCGVDWADVIQAAALVEELYEIYYRDPLPCNRRSLVWNLSRRTLFRIGYSSPTPLDTITEDYEPADEDDWLLPLLFEP</sequence>
<protein>
    <submittedName>
        <fullName evidence="4">Cyclin domain protein</fullName>
    </submittedName>
</protein>
<dbReference type="InterPro" id="IPR013763">
    <property type="entry name" value="Cyclin-like_dom"/>
</dbReference>
<evidence type="ECO:0000313" key="4">
    <source>
        <dbReference type="EMBL" id="OON22776.1"/>
    </source>
</evidence>
<feature type="region of interest" description="Disordered" evidence="2">
    <location>
        <begin position="466"/>
        <end position="490"/>
    </location>
</feature>
<dbReference type="InterPro" id="IPR006671">
    <property type="entry name" value="Cyclin_N"/>
</dbReference>
<evidence type="ECO:0000256" key="1">
    <source>
        <dbReference type="RuleBase" id="RU000383"/>
    </source>
</evidence>
<dbReference type="InterPro" id="IPR039361">
    <property type="entry name" value="Cyclin"/>
</dbReference>
<gene>
    <name evidence="4" type="ORF">X801_01320</name>
</gene>
<feature type="compositionally biased region" description="Polar residues" evidence="2">
    <location>
        <begin position="469"/>
        <end position="479"/>
    </location>
</feature>
<feature type="non-terminal residue" evidence="4">
    <location>
        <position position="1"/>
    </location>
</feature>
<dbReference type="Proteomes" id="UP000243686">
    <property type="component" value="Unassembled WGS sequence"/>
</dbReference>
<dbReference type="EMBL" id="KV891687">
    <property type="protein sequence ID" value="OON22776.1"/>
    <property type="molecule type" value="Genomic_DNA"/>
</dbReference>
<reference evidence="4 5" key="1">
    <citation type="submission" date="2015-03" db="EMBL/GenBank/DDBJ databases">
        <title>Draft genome of the nematode, Opisthorchis viverrini.</title>
        <authorList>
            <person name="Mitreva M."/>
        </authorList>
    </citation>
    <scope>NUCLEOTIDE SEQUENCE [LARGE SCALE GENOMIC DNA]</scope>
    <source>
        <strain evidence="4">Khon Kaen</strain>
    </source>
</reference>
<dbReference type="InterPro" id="IPR036915">
    <property type="entry name" value="Cyclin-like_sf"/>
</dbReference>
<comment type="similarity">
    <text evidence="1">Belongs to the cyclin family.</text>
</comment>
<feature type="region of interest" description="Disordered" evidence="2">
    <location>
        <begin position="211"/>
        <end position="268"/>
    </location>
</feature>
<dbReference type="Gene3D" id="1.10.472.10">
    <property type="entry name" value="Cyclin-like"/>
    <property type="match status" value="1"/>
</dbReference>
<evidence type="ECO:0000313" key="5">
    <source>
        <dbReference type="Proteomes" id="UP000243686"/>
    </source>
</evidence>
<evidence type="ECO:0000259" key="3">
    <source>
        <dbReference type="SMART" id="SM00385"/>
    </source>
</evidence>
<evidence type="ECO:0000256" key="2">
    <source>
        <dbReference type="SAM" id="MobiDB-lite"/>
    </source>
</evidence>
<feature type="region of interest" description="Disordered" evidence="2">
    <location>
        <begin position="171"/>
        <end position="198"/>
    </location>
</feature>
<keyword evidence="1" id="KW-0195">Cyclin</keyword>
<keyword evidence="5" id="KW-1185">Reference proteome</keyword>